<feature type="transmembrane region" description="Helical" evidence="2">
    <location>
        <begin position="201"/>
        <end position="221"/>
    </location>
</feature>
<evidence type="ECO:0000313" key="3">
    <source>
        <dbReference type="EMBL" id="KJE23645.1"/>
    </source>
</evidence>
<dbReference type="AlphaFoldDB" id="A0A0D8BHU3"/>
<name>A0A0D8BHU3_9ACTN</name>
<comment type="caution">
    <text evidence="3">The sequence shown here is derived from an EMBL/GenBank/DDBJ whole genome shotgun (WGS) entry which is preliminary data.</text>
</comment>
<dbReference type="Proteomes" id="UP000032545">
    <property type="component" value="Unassembled WGS sequence"/>
</dbReference>
<reference evidence="3 4" key="2">
    <citation type="journal article" date="2016" name="Genome Announc.">
        <title>Permanent Draft Genome Sequences for Two Variants of Frankia sp. Strain CpI1, the First Frankia Strain Isolated from Root Nodules of Comptonia peregrina.</title>
        <authorList>
            <person name="Oshone R."/>
            <person name="Hurst S.G.IV."/>
            <person name="Abebe-Akele F."/>
            <person name="Simpson S."/>
            <person name="Morris K."/>
            <person name="Thomas W.K."/>
            <person name="Tisa L.S."/>
        </authorList>
    </citation>
    <scope>NUCLEOTIDE SEQUENCE [LARGE SCALE GENOMIC DNA]</scope>
    <source>
        <strain evidence="4">CpI1-S</strain>
    </source>
</reference>
<proteinExistence type="predicted"/>
<gene>
    <name evidence="3" type="ORF">FF36_02094</name>
</gene>
<reference evidence="4" key="1">
    <citation type="submission" date="2015-02" db="EMBL/GenBank/DDBJ databases">
        <title>Draft Genome of Frankia sp. CpI1-S.</title>
        <authorList>
            <person name="Oshone R.T."/>
            <person name="Ngom M."/>
            <person name="Ghodhbane-Gtari F."/>
            <person name="Gtari M."/>
            <person name="Morris K."/>
            <person name="Thomas K."/>
            <person name="Sen A."/>
            <person name="Tisa L.S."/>
        </authorList>
    </citation>
    <scope>NUCLEOTIDE SEQUENCE [LARGE SCALE GENOMIC DNA]</scope>
    <source>
        <strain evidence="4">CpI1-S</strain>
    </source>
</reference>
<evidence type="ECO:0000256" key="2">
    <source>
        <dbReference type="SAM" id="Phobius"/>
    </source>
</evidence>
<keyword evidence="4" id="KW-1185">Reference proteome</keyword>
<keyword evidence="2" id="KW-1133">Transmembrane helix</keyword>
<accession>A0A0D8BHU3</accession>
<evidence type="ECO:0000256" key="1">
    <source>
        <dbReference type="SAM" id="MobiDB-lite"/>
    </source>
</evidence>
<sequence>MPTRADPGGPGPGAGGLPGRAAAERIDGSGEAQPADGSAGREPADSLTGAGPRDASARAMPTGQRLAHRLWPVLLTGSLLGLGALGLAIAPALAGRAPLLLIALRPTWAILLLVGGSAPFVPALLVAAFFRALVDVGYFGLARNNIRSVLLRRLGGSRLVTALARPGTQTPLLWFCLVNTNAAVDAALGAGDVPMRRFLRFLIPGSLLSAALYLTAARAVAPWMRGAVNWLDAHMTYLVLGGLALALTQAAARGGLRRWRSRRGGAPVRRPRGNGNNTP</sequence>
<keyword evidence="2" id="KW-0812">Transmembrane</keyword>
<evidence type="ECO:0000313" key="4">
    <source>
        <dbReference type="Proteomes" id="UP000032545"/>
    </source>
</evidence>
<feature type="transmembrane region" description="Helical" evidence="2">
    <location>
        <begin position="70"/>
        <end position="90"/>
    </location>
</feature>
<feature type="transmembrane region" description="Helical" evidence="2">
    <location>
        <begin position="110"/>
        <end position="134"/>
    </location>
</feature>
<dbReference type="PATRIC" id="fig|1502723.3.peg.975"/>
<protein>
    <submittedName>
        <fullName evidence="3">Putative membrane-associated protein</fullName>
    </submittedName>
</protein>
<dbReference type="EMBL" id="JYFN01000012">
    <property type="protein sequence ID" value="KJE23645.1"/>
    <property type="molecule type" value="Genomic_DNA"/>
</dbReference>
<organism evidence="3 4">
    <name type="scientific">Frankia torreyi</name>
    <dbReference type="NCBI Taxonomy" id="1856"/>
    <lineage>
        <taxon>Bacteria</taxon>
        <taxon>Bacillati</taxon>
        <taxon>Actinomycetota</taxon>
        <taxon>Actinomycetes</taxon>
        <taxon>Frankiales</taxon>
        <taxon>Frankiaceae</taxon>
        <taxon>Frankia</taxon>
    </lineage>
</organism>
<feature type="transmembrane region" description="Helical" evidence="2">
    <location>
        <begin position="233"/>
        <end position="252"/>
    </location>
</feature>
<feature type="region of interest" description="Disordered" evidence="1">
    <location>
        <begin position="1"/>
        <end position="61"/>
    </location>
</feature>
<keyword evidence="2" id="KW-0472">Membrane</keyword>